<dbReference type="RefSeq" id="XP_015913836.1">
    <property type="nucleotide sequence ID" value="XM_016058350.4"/>
</dbReference>
<dbReference type="OrthoDB" id="6085656at2759"/>
<dbReference type="GeneID" id="107444253"/>
<feature type="region of interest" description="Disordered" evidence="6">
    <location>
        <begin position="311"/>
        <end position="343"/>
    </location>
</feature>
<organism evidence="9">
    <name type="scientific">Parasteatoda tepidariorum</name>
    <name type="common">Common house spider</name>
    <name type="synonym">Achaearanea tepidariorum</name>
    <dbReference type="NCBI Taxonomy" id="114398"/>
    <lineage>
        <taxon>Eukaryota</taxon>
        <taxon>Metazoa</taxon>
        <taxon>Ecdysozoa</taxon>
        <taxon>Arthropoda</taxon>
        <taxon>Chelicerata</taxon>
        <taxon>Arachnida</taxon>
        <taxon>Araneae</taxon>
        <taxon>Araneomorphae</taxon>
        <taxon>Entelegynae</taxon>
        <taxon>Araneoidea</taxon>
        <taxon>Theridiidae</taxon>
        <taxon>Parasteatoda</taxon>
    </lineage>
</organism>
<evidence type="ECO:0000256" key="4">
    <source>
        <dbReference type="ARBA" id="ARBA00023163"/>
    </source>
</evidence>
<reference evidence="9" key="1">
    <citation type="journal article" date="2016" name="Mol. Ecol. Resour.">
        <title>Evaluation of the impact of RNA preservation methods of spiders for de novo transcriptome assembly.</title>
        <authorList>
            <person name="Kono N."/>
            <person name="Nakamura H."/>
            <person name="Ito Y."/>
            <person name="Tomita M."/>
            <person name="Arakawa K."/>
        </authorList>
    </citation>
    <scope>NUCLEOTIDE SEQUENCE</scope>
    <source>
        <tissue evidence="9">Whole body</tissue>
    </source>
</reference>
<feature type="domain" description="BHLH" evidence="7">
    <location>
        <begin position="13"/>
        <end position="70"/>
    </location>
</feature>
<evidence type="ECO:0000313" key="9">
    <source>
        <dbReference type="EMBL" id="LAA08189.1"/>
    </source>
</evidence>
<accession>A0A2L2YJ89</accession>
<evidence type="ECO:0000256" key="6">
    <source>
        <dbReference type="SAM" id="MobiDB-lite"/>
    </source>
</evidence>
<dbReference type="SMART" id="SM00511">
    <property type="entry name" value="ORANGE"/>
    <property type="match status" value="1"/>
</dbReference>
<dbReference type="InterPro" id="IPR011598">
    <property type="entry name" value="bHLH_dom"/>
</dbReference>
<keyword evidence="4" id="KW-0804">Transcription</keyword>
<dbReference type="PROSITE" id="PS51054">
    <property type="entry name" value="ORANGE"/>
    <property type="match status" value="1"/>
</dbReference>
<evidence type="ECO:0000256" key="2">
    <source>
        <dbReference type="ARBA" id="ARBA00023015"/>
    </source>
</evidence>
<dbReference type="Pfam" id="PF00010">
    <property type="entry name" value="HLH"/>
    <property type="match status" value="1"/>
</dbReference>
<dbReference type="FunFam" id="4.10.280.10:FF:000009">
    <property type="entry name" value="Transcription factor HES-1"/>
    <property type="match status" value="1"/>
</dbReference>
<keyword evidence="5" id="KW-0539">Nucleus</keyword>
<feature type="compositionally biased region" description="Polar residues" evidence="6">
    <location>
        <begin position="171"/>
        <end position="186"/>
    </location>
</feature>
<dbReference type="GO" id="GO:0005634">
    <property type="term" value="C:nucleus"/>
    <property type="evidence" value="ECO:0007669"/>
    <property type="project" value="UniProtKB-SubCell"/>
</dbReference>
<dbReference type="GO" id="GO:0046983">
    <property type="term" value="F:protein dimerization activity"/>
    <property type="evidence" value="ECO:0007669"/>
    <property type="project" value="InterPro"/>
</dbReference>
<dbReference type="SUPFAM" id="SSF158457">
    <property type="entry name" value="Orange domain-like"/>
    <property type="match status" value="1"/>
</dbReference>
<keyword evidence="2" id="KW-0805">Transcription regulation</keyword>
<dbReference type="PANTHER" id="PTHR10985">
    <property type="entry name" value="BASIC HELIX-LOOP-HELIX TRANSCRIPTION FACTOR, HES-RELATED"/>
    <property type="match status" value="1"/>
</dbReference>
<dbReference type="InterPro" id="IPR036638">
    <property type="entry name" value="HLH_DNA-bd_sf"/>
</dbReference>
<dbReference type="GO" id="GO:1990837">
    <property type="term" value="F:sequence-specific double-stranded DNA binding"/>
    <property type="evidence" value="ECO:0007669"/>
    <property type="project" value="UniProtKB-ARBA"/>
</dbReference>
<feature type="domain" description="Orange" evidence="8">
    <location>
        <begin position="89"/>
        <end position="122"/>
    </location>
</feature>
<protein>
    <submittedName>
        <fullName evidence="9">Protein deadpan</fullName>
    </submittedName>
</protein>
<dbReference type="AlphaFoldDB" id="A0A2L2YJ89"/>
<dbReference type="CDD" id="cd18913">
    <property type="entry name" value="bHLH-O_hairy_like"/>
    <property type="match status" value="1"/>
</dbReference>
<feature type="compositionally biased region" description="Basic and acidic residues" evidence="6">
    <location>
        <begin position="318"/>
        <end position="333"/>
    </location>
</feature>
<dbReference type="Gene3D" id="4.10.280.10">
    <property type="entry name" value="Helix-loop-helix DNA-binding domain"/>
    <property type="match status" value="1"/>
</dbReference>
<dbReference type="Pfam" id="PF07527">
    <property type="entry name" value="Hairy_orange"/>
    <property type="match status" value="1"/>
</dbReference>
<dbReference type="EMBL" id="IAAA01021915">
    <property type="protein sequence ID" value="LAA08190.1"/>
    <property type="molecule type" value="mRNA"/>
</dbReference>
<dbReference type="KEGG" id="ptep:107444253"/>
<dbReference type="InterPro" id="IPR003650">
    <property type="entry name" value="Orange_dom"/>
</dbReference>
<feature type="region of interest" description="Disordered" evidence="6">
    <location>
        <begin position="221"/>
        <end position="273"/>
    </location>
</feature>
<evidence type="ECO:0000256" key="3">
    <source>
        <dbReference type="ARBA" id="ARBA00023125"/>
    </source>
</evidence>
<feature type="region of interest" description="Disordered" evidence="6">
    <location>
        <begin position="1"/>
        <end position="20"/>
    </location>
</feature>
<feature type="compositionally biased region" description="Low complexity" evidence="6">
    <location>
        <begin position="221"/>
        <end position="259"/>
    </location>
</feature>
<feature type="region of interest" description="Disordered" evidence="6">
    <location>
        <begin position="168"/>
        <end position="192"/>
    </location>
</feature>
<dbReference type="SUPFAM" id="SSF47459">
    <property type="entry name" value="HLH, helix-loop-helix DNA-binding domain"/>
    <property type="match status" value="1"/>
</dbReference>
<name>A0A2L2YJ89_PARTP</name>
<evidence type="ECO:0000259" key="8">
    <source>
        <dbReference type="PROSITE" id="PS51054"/>
    </source>
</evidence>
<dbReference type="GO" id="GO:0006355">
    <property type="term" value="P:regulation of DNA-templated transcription"/>
    <property type="evidence" value="ECO:0007669"/>
    <property type="project" value="InterPro"/>
</dbReference>
<dbReference type="EMBL" id="IAAA01021914">
    <property type="protein sequence ID" value="LAA08189.1"/>
    <property type="molecule type" value="mRNA"/>
</dbReference>
<evidence type="ECO:0000256" key="1">
    <source>
        <dbReference type="ARBA" id="ARBA00004123"/>
    </source>
</evidence>
<evidence type="ECO:0000259" key="7">
    <source>
        <dbReference type="PROSITE" id="PS50888"/>
    </source>
</evidence>
<dbReference type="OMA" id="VESENVW"/>
<sequence>MPAERPPSKASENRRATKPIMEKRRRARINQCLSELKTLILDALNKDPSRHSKLEKADILEMTVRHLQNIQRQQMATAISTDSSVLNKFKAGFNECATEVTRYVNRIEGVDPGLRQRLVSHLSNCLTTMNTASHFQQQQHPSNLTFNSSLPGMLQSLSVQIPGGLGIMPANRSSSGDINNNSSPSAQGGKMFTGLSVIPSRLPNGEFAFLLPSQSIPSSGSMSFHLPSVSASSSLPSSSGPDRNSQSSWPPTSPSSKRSASPDAMSEDNIVLSPTCSDAGSDVFIEPYHHSKHHHAHMQPFKEMVLAPVPRPVHRSSPMKDRNSQLMLRHPENVESENVWRPW</sequence>
<dbReference type="InterPro" id="IPR050370">
    <property type="entry name" value="HES_HEY"/>
</dbReference>
<keyword evidence="3" id="KW-0238">DNA-binding</keyword>
<dbReference type="SMART" id="SM00353">
    <property type="entry name" value="HLH"/>
    <property type="match status" value="1"/>
</dbReference>
<dbReference type="PROSITE" id="PS50888">
    <property type="entry name" value="BHLH"/>
    <property type="match status" value="1"/>
</dbReference>
<comment type="subcellular location">
    <subcellularLocation>
        <location evidence="1">Nucleus</location>
    </subcellularLocation>
</comment>
<proteinExistence type="evidence at transcript level"/>
<evidence type="ECO:0000256" key="5">
    <source>
        <dbReference type="ARBA" id="ARBA00023242"/>
    </source>
</evidence>
<dbReference type="EMBL" id="IAAA01021916">
    <property type="protein sequence ID" value="LAA08191.1"/>
    <property type="molecule type" value="mRNA"/>
</dbReference>
<dbReference type="Gene3D" id="6.10.250.980">
    <property type="match status" value="1"/>
</dbReference>